<accession>A0AAU9K6V5</accession>
<feature type="transmembrane region" description="Helical" evidence="1">
    <location>
        <begin position="12"/>
        <end position="33"/>
    </location>
</feature>
<keyword evidence="3" id="KW-1185">Reference proteome</keyword>
<feature type="transmembrane region" description="Helical" evidence="1">
    <location>
        <begin position="126"/>
        <end position="147"/>
    </location>
</feature>
<dbReference type="AlphaFoldDB" id="A0AAU9K6V5"/>
<feature type="transmembrane region" description="Helical" evidence="1">
    <location>
        <begin position="93"/>
        <end position="114"/>
    </location>
</feature>
<evidence type="ECO:0000313" key="3">
    <source>
        <dbReference type="Proteomes" id="UP001162131"/>
    </source>
</evidence>
<organism evidence="2 3">
    <name type="scientific">Blepharisma stoltei</name>
    <dbReference type="NCBI Taxonomy" id="1481888"/>
    <lineage>
        <taxon>Eukaryota</taxon>
        <taxon>Sar</taxon>
        <taxon>Alveolata</taxon>
        <taxon>Ciliophora</taxon>
        <taxon>Postciliodesmatophora</taxon>
        <taxon>Heterotrichea</taxon>
        <taxon>Heterotrichida</taxon>
        <taxon>Blepharismidae</taxon>
        <taxon>Blepharisma</taxon>
    </lineage>
</organism>
<keyword evidence="1" id="KW-0812">Transmembrane</keyword>
<reference evidence="2" key="1">
    <citation type="submission" date="2021-09" db="EMBL/GenBank/DDBJ databases">
        <authorList>
            <consortium name="AG Swart"/>
            <person name="Singh M."/>
            <person name="Singh A."/>
            <person name="Seah K."/>
            <person name="Emmerich C."/>
        </authorList>
    </citation>
    <scope>NUCLEOTIDE SEQUENCE</scope>
    <source>
        <strain evidence="2">ATCC30299</strain>
    </source>
</reference>
<feature type="transmembrane region" description="Helical" evidence="1">
    <location>
        <begin position="305"/>
        <end position="324"/>
    </location>
</feature>
<feature type="transmembrane region" description="Helical" evidence="1">
    <location>
        <begin position="387"/>
        <end position="407"/>
    </location>
</feature>
<feature type="transmembrane region" description="Helical" evidence="1">
    <location>
        <begin position="176"/>
        <end position="195"/>
    </location>
</feature>
<keyword evidence="1" id="KW-1133">Transmembrane helix</keyword>
<feature type="transmembrane region" description="Helical" evidence="1">
    <location>
        <begin position="226"/>
        <end position="247"/>
    </location>
</feature>
<gene>
    <name evidence="2" type="ORF">BSTOLATCC_MIC59731</name>
</gene>
<protein>
    <submittedName>
        <fullName evidence="2">Uncharacterized protein</fullName>
    </submittedName>
</protein>
<name>A0AAU9K6V5_9CILI</name>
<feature type="transmembrane region" description="Helical" evidence="1">
    <location>
        <begin position="336"/>
        <end position="357"/>
    </location>
</feature>
<evidence type="ECO:0000313" key="2">
    <source>
        <dbReference type="EMBL" id="CAG9333922.1"/>
    </source>
</evidence>
<evidence type="ECO:0000256" key="1">
    <source>
        <dbReference type="SAM" id="Phobius"/>
    </source>
</evidence>
<keyword evidence="1" id="KW-0472">Membrane</keyword>
<sequence>METQDKKIWPKKTLLAPVFSTFICLILMVVSVFHPQWSTLSQNDESYQFSLFNCQNCKEMYNGWSWQCFSNICDSKDIIGDCQIYSSNNRSAYAYFSLEAFSFIIGLVLLEKLILLMSDKRQGKNVTLYVLSFFMMIGHIIAISAWYQLNPVEFISYGVEENPIEISFEAKNGPQIAKINCLLCLLSFLLLAIVLHRQPDRKWIENSISLDGLAKRYKFNRWMGSVGWLFVLGMITIFSALIVNRWVLRISVDSYWEGGLSNCIDCEEEFTDMNWGCLATFYCLVDSTTGTCQIYKHLYDAYNSYAVLECFALLCSIFFLQTYFHIAAKKDYGIPFMNYIWAISVAMFNFVATIIWFTLSNSKLTFDCRGTAKVHEEPTMCSTFGPYAILSSNVFFIAMAVIFCIAYSKRNDDFRQVIIDQNDSNAADSIEVKAEDSK</sequence>
<proteinExistence type="predicted"/>
<comment type="caution">
    <text evidence="2">The sequence shown here is derived from an EMBL/GenBank/DDBJ whole genome shotgun (WGS) entry which is preliminary data.</text>
</comment>
<dbReference type="EMBL" id="CAJZBQ010000057">
    <property type="protein sequence ID" value="CAG9333922.1"/>
    <property type="molecule type" value="Genomic_DNA"/>
</dbReference>
<dbReference type="Proteomes" id="UP001162131">
    <property type="component" value="Unassembled WGS sequence"/>
</dbReference>